<dbReference type="Gene3D" id="3.30.300.30">
    <property type="match status" value="1"/>
</dbReference>
<keyword evidence="3" id="KW-1185">Reference proteome</keyword>
<dbReference type="AlphaFoldDB" id="A0A5S9PVE2"/>
<dbReference type="EMBL" id="CACSIO010000012">
    <property type="protein sequence ID" value="CAA0108496.1"/>
    <property type="molecule type" value="Genomic_DNA"/>
</dbReference>
<dbReference type="PROSITE" id="PS00455">
    <property type="entry name" value="AMP_BINDING"/>
    <property type="match status" value="1"/>
</dbReference>
<evidence type="ECO:0000313" key="3">
    <source>
        <dbReference type="Proteomes" id="UP000441399"/>
    </source>
</evidence>
<gene>
    <name evidence="2" type="primary">srfAB</name>
    <name evidence="2" type="ORF">OPDIPICF_01353</name>
</gene>
<feature type="domain" description="AMP-dependent synthetase/ligase" evidence="1">
    <location>
        <begin position="18"/>
        <end position="304"/>
    </location>
</feature>
<dbReference type="SUPFAM" id="SSF56801">
    <property type="entry name" value="Acetyl-CoA synthetase-like"/>
    <property type="match status" value="1"/>
</dbReference>
<dbReference type="InterPro" id="IPR050237">
    <property type="entry name" value="ATP-dep_AMP-bd_enzyme"/>
</dbReference>
<dbReference type="InterPro" id="IPR045851">
    <property type="entry name" value="AMP-bd_C_sf"/>
</dbReference>
<name>A0A5S9PVE2_9GAMM</name>
<dbReference type="Gene3D" id="3.40.50.12780">
    <property type="entry name" value="N-terminal domain of ligase-like"/>
    <property type="match status" value="1"/>
</dbReference>
<accession>A0A5S9PVE2</accession>
<evidence type="ECO:0000313" key="2">
    <source>
        <dbReference type="EMBL" id="CAA0108496.1"/>
    </source>
</evidence>
<proteinExistence type="predicted"/>
<dbReference type="InterPro" id="IPR000873">
    <property type="entry name" value="AMP-dep_synth/lig_dom"/>
</dbReference>
<dbReference type="InterPro" id="IPR042099">
    <property type="entry name" value="ANL_N_sf"/>
</dbReference>
<protein>
    <submittedName>
        <fullName evidence="2">Surfactin synthase subunit 2</fullName>
    </submittedName>
</protein>
<evidence type="ECO:0000259" key="1">
    <source>
        <dbReference type="Pfam" id="PF00501"/>
    </source>
</evidence>
<dbReference type="InterPro" id="IPR020845">
    <property type="entry name" value="AMP-binding_CS"/>
</dbReference>
<dbReference type="OrthoDB" id="9787658at2"/>
<dbReference type="Pfam" id="PF00501">
    <property type="entry name" value="AMP-binding"/>
    <property type="match status" value="1"/>
</dbReference>
<dbReference type="PANTHER" id="PTHR43767:SF10">
    <property type="entry name" value="SURFACTIN SYNTHASE SUBUNIT 1"/>
    <property type="match status" value="1"/>
</dbReference>
<sequence length="480" mass="53452">MNNFKAIFQSRDPKQVCAHQAIPDKSAASISFGHWCTQVNALANALTMRNEQQWALFTDDALSFSIGLFALIEAGKDVYLPGNNTPATANRLGEHCQAFLGHWDTSASAIDTEHYLPLNAADVQSTRDKTEEQTSFSPAPSSQARIIVFTSGSSGEPKAIEKQLWQFEQEISAFSTTLKKNGVAWPASMEILGTVSHQHIYGMIFRVLTPLYQGNVFHSQQYLEAGQILKYAIDQSKPVLWIASPAHLKRLPDQLPWQQAHQHLVDITSSGGPLSSEAASLLNDSAGASALEIFGSSETGGVAIRRQFSQLQYWQAFDDVIVSAAEDKRLVLASEHLQESRYLMDDAVKFLPDGSFELLGRTDRIIKLEEKRLSLVELESTINTHLWVKENSCRVINSASRDLLCAVVVLNDQGTSAMTTLSKREIVKGIKDFLQQYFELSLQPRKWRFVDTLPVNSQGKIDTTEFETLFVETDTQPRAQ</sequence>
<organism evidence="2 3">
    <name type="scientific">BD1-7 clade bacterium</name>
    <dbReference type="NCBI Taxonomy" id="2029982"/>
    <lineage>
        <taxon>Bacteria</taxon>
        <taxon>Pseudomonadati</taxon>
        <taxon>Pseudomonadota</taxon>
        <taxon>Gammaproteobacteria</taxon>
        <taxon>Cellvibrionales</taxon>
        <taxon>Spongiibacteraceae</taxon>
        <taxon>BD1-7 clade</taxon>
    </lineage>
</organism>
<dbReference type="Proteomes" id="UP000441399">
    <property type="component" value="Unassembled WGS sequence"/>
</dbReference>
<reference evidence="2 3" key="1">
    <citation type="submission" date="2019-11" db="EMBL/GenBank/DDBJ databases">
        <authorList>
            <person name="Holert J."/>
        </authorList>
    </citation>
    <scope>NUCLEOTIDE SEQUENCE [LARGE SCALE GENOMIC DNA]</scope>
    <source>
        <strain evidence="2">SB11_3</strain>
    </source>
</reference>
<dbReference type="PANTHER" id="PTHR43767">
    <property type="entry name" value="LONG-CHAIN-FATTY-ACID--COA LIGASE"/>
    <property type="match status" value="1"/>
</dbReference>